<comment type="catalytic activity">
    <reaction evidence="17">
        <text>L-seryl-[protein] + ATP = O-phospho-L-seryl-[protein] + ADP + H(+)</text>
        <dbReference type="Rhea" id="RHEA:17989"/>
        <dbReference type="Rhea" id="RHEA-COMP:9863"/>
        <dbReference type="Rhea" id="RHEA-COMP:11604"/>
        <dbReference type="ChEBI" id="CHEBI:15378"/>
        <dbReference type="ChEBI" id="CHEBI:29999"/>
        <dbReference type="ChEBI" id="CHEBI:30616"/>
        <dbReference type="ChEBI" id="CHEBI:83421"/>
        <dbReference type="ChEBI" id="CHEBI:456216"/>
        <dbReference type="EC" id="2.7.11.1"/>
    </reaction>
</comment>
<keyword evidence="3" id="KW-0723">Serine/threonine-protein kinase</keyword>
<evidence type="ECO:0000256" key="6">
    <source>
        <dbReference type="ARBA" id="ARBA00022679"/>
    </source>
</evidence>
<dbReference type="PROSITE" id="PS51450">
    <property type="entry name" value="LRR"/>
    <property type="match status" value="1"/>
</dbReference>
<organism evidence="21 22">
    <name type="scientific">Acacia crassicarpa</name>
    <name type="common">northern wattle</name>
    <dbReference type="NCBI Taxonomy" id="499986"/>
    <lineage>
        <taxon>Eukaryota</taxon>
        <taxon>Viridiplantae</taxon>
        <taxon>Streptophyta</taxon>
        <taxon>Embryophyta</taxon>
        <taxon>Tracheophyta</taxon>
        <taxon>Spermatophyta</taxon>
        <taxon>Magnoliopsida</taxon>
        <taxon>eudicotyledons</taxon>
        <taxon>Gunneridae</taxon>
        <taxon>Pentapetalae</taxon>
        <taxon>rosids</taxon>
        <taxon>fabids</taxon>
        <taxon>Fabales</taxon>
        <taxon>Fabaceae</taxon>
        <taxon>Caesalpinioideae</taxon>
        <taxon>mimosoid clade</taxon>
        <taxon>Acacieae</taxon>
        <taxon>Acacia</taxon>
    </lineage>
</organism>
<dbReference type="GO" id="GO:0016020">
    <property type="term" value="C:membrane"/>
    <property type="evidence" value="ECO:0007669"/>
    <property type="project" value="UniProtKB-SubCell"/>
</dbReference>
<dbReference type="PROSITE" id="PS00108">
    <property type="entry name" value="PROTEIN_KINASE_ST"/>
    <property type="match status" value="1"/>
</dbReference>
<dbReference type="FunFam" id="3.80.10.10:FF:000129">
    <property type="entry name" value="Leucine-rich repeat receptor-like kinase"/>
    <property type="match status" value="1"/>
</dbReference>
<dbReference type="PROSITE" id="PS50011">
    <property type="entry name" value="PROTEIN_KINASE_DOM"/>
    <property type="match status" value="1"/>
</dbReference>
<keyword evidence="6" id="KW-0808">Transferase</keyword>
<dbReference type="EC" id="2.7.11.1" evidence="2"/>
<evidence type="ECO:0000313" key="21">
    <source>
        <dbReference type="EMBL" id="KAK4267375.1"/>
    </source>
</evidence>
<evidence type="ECO:0000256" key="9">
    <source>
        <dbReference type="ARBA" id="ARBA00022737"/>
    </source>
</evidence>
<feature type="binding site" evidence="18">
    <location>
        <position position="374"/>
    </location>
    <ligand>
        <name>ATP</name>
        <dbReference type="ChEBI" id="CHEBI:30616"/>
    </ligand>
</feature>
<protein>
    <recommendedName>
        <fullName evidence="2">non-specific serine/threonine protein kinase</fullName>
        <ecNumber evidence="2">2.7.11.1</ecNumber>
    </recommendedName>
</protein>
<dbReference type="InterPro" id="IPR011009">
    <property type="entry name" value="Kinase-like_dom_sf"/>
</dbReference>
<proteinExistence type="predicted"/>
<dbReference type="CDD" id="cd14066">
    <property type="entry name" value="STKc_IRAK"/>
    <property type="match status" value="1"/>
</dbReference>
<comment type="catalytic activity">
    <reaction evidence="16">
        <text>L-threonyl-[protein] + ATP = O-phospho-L-threonyl-[protein] + ADP + H(+)</text>
        <dbReference type="Rhea" id="RHEA:46608"/>
        <dbReference type="Rhea" id="RHEA-COMP:11060"/>
        <dbReference type="Rhea" id="RHEA-COMP:11605"/>
        <dbReference type="ChEBI" id="CHEBI:15378"/>
        <dbReference type="ChEBI" id="CHEBI:30013"/>
        <dbReference type="ChEBI" id="CHEBI:30616"/>
        <dbReference type="ChEBI" id="CHEBI:61977"/>
        <dbReference type="ChEBI" id="CHEBI:456216"/>
        <dbReference type="EC" id="2.7.11.1"/>
    </reaction>
</comment>
<keyword evidence="8" id="KW-0732">Signal</keyword>
<evidence type="ECO:0000256" key="14">
    <source>
        <dbReference type="ARBA" id="ARBA00023136"/>
    </source>
</evidence>
<evidence type="ECO:0000256" key="16">
    <source>
        <dbReference type="ARBA" id="ARBA00047899"/>
    </source>
</evidence>
<dbReference type="PANTHER" id="PTHR45631:SF212">
    <property type="entry name" value="PROTEIN KINASE DOMAIN-CONTAINING PROTEIN"/>
    <property type="match status" value="1"/>
</dbReference>
<dbReference type="Gene3D" id="3.30.200.20">
    <property type="entry name" value="Phosphorylase Kinase, domain 1"/>
    <property type="match status" value="1"/>
</dbReference>
<keyword evidence="14 19" id="KW-0472">Membrane</keyword>
<dbReference type="GO" id="GO:0005524">
    <property type="term" value="F:ATP binding"/>
    <property type="evidence" value="ECO:0007669"/>
    <property type="project" value="UniProtKB-UniRule"/>
</dbReference>
<keyword evidence="13 19" id="KW-1133">Transmembrane helix</keyword>
<keyword evidence="9" id="KW-0677">Repeat</keyword>
<evidence type="ECO:0000256" key="10">
    <source>
        <dbReference type="ARBA" id="ARBA00022741"/>
    </source>
</evidence>
<evidence type="ECO:0000259" key="20">
    <source>
        <dbReference type="PROSITE" id="PS50011"/>
    </source>
</evidence>
<dbReference type="InterPro" id="IPR000719">
    <property type="entry name" value="Prot_kinase_dom"/>
</dbReference>
<dbReference type="InterPro" id="IPR032675">
    <property type="entry name" value="LRR_dom_sf"/>
</dbReference>
<evidence type="ECO:0000256" key="18">
    <source>
        <dbReference type="PROSITE-ProRule" id="PRU10141"/>
    </source>
</evidence>
<keyword evidence="4" id="KW-0597">Phosphoprotein</keyword>
<accession>A0AAE1JBM6</accession>
<evidence type="ECO:0000256" key="7">
    <source>
        <dbReference type="ARBA" id="ARBA00022692"/>
    </source>
</evidence>
<keyword evidence="12 18" id="KW-0067">ATP-binding</keyword>
<dbReference type="Pfam" id="PF12819">
    <property type="entry name" value="Malectin_like"/>
    <property type="match status" value="1"/>
</dbReference>
<evidence type="ECO:0000256" key="5">
    <source>
        <dbReference type="ARBA" id="ARBA00022614"/>
    </source>
</evidence>
<evidence type="ECO:0000256" key="1">
    <source>
        <dbReference type="ARBA" id="ARBA00004167"/>
    </source>
</evidence>
<name>A0AAE1JBM6_9FABA</name>
<dbReference type="InterPro" id="IPR001611">
    <property type="entry name" value="Leu-rich_rpt"/>
</dbReference>
<dbReference type="InterPro" id="IPR017441">
    <property type="entry name" value="Protein_kinase_ATP_BS"/>
</dbReference>
<evidence type="ECO:0000256" key="13">
    <source>
        <dbReference type="ARBA" id="ARBA00022989"/>
    </source>
</evidence>
<dbReference type="PROSITE" id="PS00107">
    <property type="entry name" value="PROTEIN_KINASE_ATP"/>
    <property type="match status" value="1"/>
</dbReference>
<dbReference type="Gene3D" id="1.10.510.10">
    <property type="entry name" value="Transferase(Phosphotransferase) domain 1"/>
    <property type="match status" value="1"/>
</dbReference>
<dbReference type="Pfam" id="PF13855">
    <property type="entry name" value="LRR_8"/>
    <property type="match status" value="1"/>
</dbReference>
<dbReference type="GO" id="GO:0004674">
    <property type="term" value="F:protein serine/threonine kinase activity"/>
    <property type="evidence" value="ECO:0007669"/>
    <property type="project" value="UniProtKB-KW"/>
</dbReference>
<feature type="transmembrane region" description="Helical" evidence="19">
    <location>
        <begin position="290"/>
        <end position="311"/>
    </location>
</feature>
<reference evidence="21" key="1">
    <citation type="submission" date="2023-10" db="EMBL/GenBank/DDBJ databases">
        <title>Chromosome-level genome of the transformable northern wattle, Acacia crassicarpa.</title>
        <authorList>
            <person name="Massaro I."/>
            <person name="Sinha N.R."/>
            <person name="Poethig S."/>
            <person name="Leichty A.R."/>
        </authorList>
    </citation>
    <scope>NUCLEOTIDE SEQUENCE</scope>
    <source>
        <strain evidence="21">Acra3RX</strain>
        <tissue evidence="21">Leaf</tissue>
    </source>
</reference>
<evidence type="ECO:0000256" key="19">
    <source>
        <dbReference type="SAM" id="Phobius"/>
    </source>
</evidence>
<dbReference type="AlphaFoldDB" id="A0AAE1JBM6"/>
<comment type="subcellular location">
    <subcellularLocation>
        <location evidence="1">Membrane</location>
        <topology evidence="1">Single-pass membrane protein</topology>
    </subcellularLocation>
</comment>
<dbReference type="PANTHER" id="PTHR45631">
    <property type="entry name" value="OS07G0107800 PROTEIN-RELATED"/>
    <property type="match status" value="1"/>
</dbReference>
<evidence type="ECO:0000256" key="3">
    <source>
        <dbReference type="ARBA" id="ARBA00022527"/>
    </source>
</evidence>
<dbReference type="Proteomes" id="UP001293593">
    <property type="component" value="Unassembled WGS sequence"/>
</dbReference>
<evidence type="ECO:0000256" key="8">
    <source>
        <dbReference type="ARBA" id="ARBA00022729"/>
    </source>
</evidence>
<comment type="caution">
    <text evidence="21">The sequence shown here is derived from an EMBL/GenBank/DDBJ whole genome shotgun (WGS) entry which is preliminary data.</text>
</comment>
<evidence type="ECO:0000313" key="22">
    <source>
        <dbReference type="Proteomes" id="UP001293593"/>
    </source>
</evidence>
<dbReference type="InterPro" id="IPR008271">
    <property type="entry name" value="Ser/Thr_kinase_AS"/>
</dbReference>
<keyword evidence="5" id="KW-0433">Leucine-rich repeat</keyword>
<gene>
    <name evidence="21" type="ORF">QN277_024162</name>
</gene>
<evidence type="ECO:0000256" key="15">
    <source>
        <dbReference type="ARBA" id="ARBA00023170"/>
    </source>
</evidence>
<keyword evidence="22" id="KW-1185">Reference proteome</keyword>
<feature type="domain" description="Protein kinase" evidence="20">
    <location>
        <begin position="346"/>
        <end position="619"/>
    </location>
</feature>
<dbReference type="SUPFAM" id="SSF52058">
    <property type="entry name" value="L domain-like"/>
    <property type="match status" value="1"/>
</dbReference>
<dbReference type="EMBL" id="JAWXYG010000007">
    <property type="protein sequence ID" value="KAK4267375.1"/>
    <property type="molecule type" value="Genomic_DNA"/>
</dbReference>
<dbReference type="InterPro" id="IPR024788">
    <property type="entry name" value="Malectin-like_Carb-bd_dom"/>
</dbReference>
<keyword evidence="10 18" id="KW-0547">Nucleotide-binding</keyword>
<evidence type="ECO:0000256" key="2">
    <source>
        <dbReference type="ARBA" id="ARBA00012513"/>
    </source>
</evidence>
<dbReference type="FunFam" id="1.10.510.10:FF:000146">
    <property type="entry name" value="LRR receptor-like serine/threonine-protein kinase IOS1"/>
    <property type="match status" value="1"/>
</dbReference>
<dbReference type="Pfam" id="PF07714">
    <property type="entry name" value="PK_Tyr_Ser-Thr"/>
    <property type="match status" value="1"/>
</dbReference>
<keyword evidence="15" id="KW-0675">Receptor</keyword>
<evidence type="ECO:0000256" key="17">
    <source>
        <dbReference type="ARBA" id="ARBA00048679"/>
    </source>
</evidence>
<dbReference type="Gene3D" id="3.80.10.10">
    <property type="entry name" value="Ribonuclease Inhibitor"/>
    <property type="match status" value="1"/>
</dbReference>
<evidence type="ECO:0000256" key="12">
    <source>
        <dbReference type="ARBA" id="ARBA00022840"/>
    </source>
</evidence>
<sequence>MDNSVRFFTSEAINSDVKEYRLPNEVLRTAVKALNVSSFLYINLKVINFTADSEHYAYLHFFDFEEHSKGQVRSMEITFTDTIQEIVTLKYQDVYTLVKRIPKGVNITRISITSAPGSGLPPMINAYEIYRALPQPNSPTHEGDVDAMREIKHAYNNIMRISWQGDPCMPRDYRWEGVACNYSESIPRVTSLNMSSNKMTGQIVTSFSRLTTLEALDLSNNQLTGEIPESLAELHNLKLLNLRGNNLTGSIPKALREKSTTGLILILDGNPSLCRTGSCKTMTKKFIKPLVAAVASVAVLAIIVYISLMLCKHKRIKKVLLSSKKDDHMKSKNQGFSQAEVHRITNDFETEIGEGGFGKVYLGRLEDGSQVAVKLLSKSSQQGFNEFQSEVKLLSFIYHKNLVSLVGFCDDGDMRALIYEYMAKGDLRNLLSDKNPDILKWNERLQIALDAASGLDYLHNGCKPPIIHRDLKSSNILLSENMHAKIADFGLSKAFANNTDTHITTRPAGTFGYLDPEFHRSGNLNKKSDVYSFGIILLELMTGERAITTTSDGKRHISDWVNPKLEIGDIQAIVDPRLEGKFSSASAWKFLEIAMSCITPTAIQRPDISSVVVDLKQCLAMEIPLESGESSSLISNTTLEKIYSQSGSYSPPSAR</sequence>
<keyword evidence="7 19" id="KW-0812">Transmembrane</keyword>
<dbReference type="InterPro" id="IPR001245">
    <property type="entry name" value="Ser-Thr/Tyr_kinase_cat_dom"/>
</dbReference>
<evidence type="ECO:0000256" key="4">
    <source>
        <dbReference type="ARBA" id="ARBA00022553"/>
    </source>
</evidence>
<dbReference type="SMART" id="SM00220">
    <property type="entry name" value="S_TKc"/>
    <property type="match status" value="1"/>
</dbReference>
<keyword evidence="11" id="KW-0418">Kinase</keyword>
<evidence type="ECO:0000256" key="11">
    <source>
        <dbReference type="ARBA" id="ARBA00022777"/>
    </source>
</evidence>
<dbReference type="FunFam" id="3.30.200.20:FF:000394">
    <property type="entry name" value="Leucine-rich repeat receptor-like protein kinase"/>
    <property type="match status" value="1"/>
</dbReference>
<dbReference type="SUPFAM" id="SSF56112">
    <property type="entry name" value="Protein kinase-like (PK-like)"/>
    <property type="match status" value="1"/>
</dbReference>